<evidence type="ECO:0000313" key="4">
    <source>
        <dbReference type="Proteomes" id="UP001385951"/>
    </source>
</evidence>
<organism evidence="3 4">
    <name type="scientific">Cerrena zonata</name>
    <dbReference type="NCBI Taxonomy" id="2478898"/>
    <lineage>
        <taxon>Eukaryota</taxon>
        <taxon>Fungi</taxon>
        <taxon>Dikarya</taxon>
        <taxon>Basidiomycota</taxon>
        <taxon>Agaricomycotina</taxon>
        <taxon>Agaricomycetes</taxon>
        <taxon>Polyporales</taxon>
        <taxon>Cerrenaceae</taxon>
        <taxon>Cerrena</taxon>
    </lineage>
</organism>
<sequence length="253" mass="27533">MSYASVAAHNAPPRSEQPQPDFGLLNTEPPTADNIADDAAKLNIVSPDWKSNPATITSETRPPPASDKEKIPAKAKARARRYAHEAEVEGFHLWNVTQNYLFRPAVAGGLLGLLNVGILGGVGYAAYTRPELRQDTKFLASTTAGILALFGAEGYATERYLETPAGKAEEKRAKEEGAALYRVAREQILRPGVLGGLVGALNAGILGTLGYFAYLHWDAPRWDRRTVSVISVGLFTLWTGEGYIAEQYRLKQH</sequence>
<keyword evidence="2" id="KW-0812">Transmembrane</keyword>
<evidence type="ECO:0000313" key="3">
    <source>
        <dbReference type="EMBL" id="KAK7692713.1"/>
    </source>
</evidence>
<gene>
    <name evidence="3" type="ORF">QCA50_004346</name>
</gene>
<feature type="region of interest" description="Disordered" evidence="1">
    <location>
        <begin position="46"/>
        <end position="76"/>
    </location>
</feature>
<reference evidence="3 4" key="1">
    <citation type="submission" date="2022-09" db="EMBL/GenBank/DDBJ databases">
        <authorList>
            <person name="Palmer J.M."/>
        </authorList>
    </citation>
    <scope>NUCLEOTIDE SEQUENCE [LARGE SCALE GENOMIC DNA]</scope>
    <source>
        <strain evidence="3 4">DSM 7382</strain>
    </source>
</reference>
<evidence type="ECO:0000256" key="2">
    <source>
        <dbReference type="SAM" id="Phobius"/>
    </source>
</evidence>
<keyword evidence="2" id="KW-1133">Transmembrane helix</keyword>
<name>A0AAW0GGJ4_9APHY</name>
<dbReference type="AlphaFoldDB" id="A0AAW0GGJ4"/>
<dbReference type="Proteomes" id="UP001385951">
    <property type="component" value="Unassembled WGS sequence"/>
</dbReference>
<keyword evidence="4" id="KW-1185">Reference proteome</keyword>
<feature type="transmembrane region" description="Helical" evidence="2">
    <location>
        <begin position="105"/>
        <end position="127"/>
    </location>
</feature>
<keyword evidence="2" id="KW-0472">Membrane</keyword>
<feature type="region of interest" description="Disordered" evidence="1">
    <location>
        <begin position="1"/>
        <end position="34"/>
    </location>
</feature>
<evidence type="ECO:0000256" key="1">
    <source>
        <dbReference type="SAM" id="MobiDB-lite"/>
    </source>
</evidence>
<accession>A0AAW0GGJ4</accession>
<proteinExistence type="predicted"/>
<comment type="caution">
    <text evidence="3">The sequence shown here is derived from an EMBL/GenBank/DDBJ whole genome shotgun (WGS) entry which is preliminary data.</text>
</comment>
<dbReference type="EMBL" id="JASBNA010000004">
    <property type="protein sequence ID" value="KAK7692713.1"/>
    <property type="molecule type" value="Genomic_DNA"/>
</dbReference>
<feature type="transmembrane region" description="Helical" evidence="2">
    <location>
        <begin position="192"/>
        <end position="214"/>
    </location>
</feature>
<protein>
    <submittedName>
        <fullName evidence="3">Uncharacterized protein</fullName>
    </submittedName>
</protein>